<dbReference type="Pfam" id="PF13639">
    <property type="entry name" value="zf-RING_2"/>
    <property type="match status" value="1"/>
</dbReference>
<keyword evidence="10" id="KW-1185">Reference proteome</keyword>
<protein>
    <submittedName>
        <fullName evidence="9">G464 protein</fullName>
    </submittedName>
</protein>
<dbReference type="InterPro" id="IPR047243">
    <property type="entry name" value="RING-H2_BRAP2"/>
</dbReference>
<dbReference type="EMBL" id="CAXHTA020000001">
    <property type="protein sequence ID" value="CAL5218748.1"/>
    <property type="molecule type" value="Genomic_DNA"/>
</dbReference>
<organism evidence="9 10">
    <name type="scientific">Coccomyxa viridis</name>
    <dbReference type="NCBI Taxonomy" id="1274662"/>
    <lineage>
        <taxon>Eukaryota</taxon>
        <taxon>Viridiplantae</taxon>
        <taxon>Chlorophyta</taxon>
        <taxon>core chlorophytes</taxon>
        <taxon>Trebouxiophyceae</taxon>
        <taxon>Trebouxiophyceae incertae sedis</taxon>
        <taxon>Coccomyxaceae</taxon>
        <taxon>Coccomyxa</taxon>
    </lineage>
</organism>
<keyword evidence="2 4" id="KW-0863">Zinc-finger</keyword>
<dbReference type="InterPro" id="IPR001607">
    <property type="entry name" value="Znf_UBP"/>
</dbReference>
<evidence type="ECO:0000256" key="5">
    <source>
        <dbReference type="SAM" id="Coils"/>
    </source>
</evidence>
<evidence type="ECO:0000256" key="3">
    <source>
        <dbReference type="ARBA" id="ARBA00022833"/>
    </source>
</evidence>
<comment type="caution">
    <text evidence="9">The sequence shown here is derived from an EMBL/GenBank/DDBJ whole genome shotgun (WGS) entry which is preliminary data.</text>
</comment>
<feature type="coiled-coil region" evidence="5">
    <location>
        <begin position="367"/>
        <end position="482"/>
    </location>
</feature>
<dbReference type="SMART" id="SM00290">
    <property type="entry name" value="ZnF_UBP"/>
    <property type="match status" value="1"/>
</dbReference>
<feature type="domain" description="RING-type" evidence="7">
    <location>
        <begin position="188"/>
        <end position="228"/>
    </location>
</feature>
<dbReference type="PANTHER" id="PTHR24007:SF7">
    <property type="entry name" value="BRCA1-ASSOCIATED PROTEIN"/>
    <property type="match status" value="1"/>
</dbReference>
<dbReference type="InterPro" id="IPR011422">
    <property type="entry name" value="BRAP2/ETP1_RRM"/>
</dbReference>
<evidence type="ECO:0000256" key="1">
    <source>
        <dbReference type="ARBA" id="ARBA00022723"/>
    </source>
</evidence>
<dbReference type="Pfam" id="PF07576">
    <property type="entry name" value="BRAP2"/>
    <property type="match status" value="1"/>
</dbReference>
<reference evidence="9 10" key="1">
    <citation type="submission" date="2024-06" db="EMBL/GenBank/DDBJ databases">
        <authorList>
            <person name="Kraege A."/>
            <person name="Thomma B."/>
        </authorList>
    </citation>
    <scope>NUCLEOTIDE SEQUENCE [LARGE SCALE GENOMIC DNA]</scope>
</reference>
<evidence type="ECO:0000256" key="4">
    <source>
        <dbReference type="PROSITE-ProRule" id="PRU00502"/>
    </source>
</evidence>
<evidence type="ECO:0000259" key="7">
    <source>
        <dbReference type="PROSITE" id="PS50089"/>
    </source>
</evidence>
<proteinExistence type="predicted"/>
<evidence type="ECO:0000313" key="9">
    <source>
        <dbReference type="EMBL" id="CAL5218748.1"/>
    </source>
</evidence>
<keyword evidence="1" id="KW-0479">Metal-binding</keyword>
<keyword evidence="3" id="KW-0862">Zinc</keyword>
<evidence type="ECO:0000256" key="6">
    <source>
        <dbReference type="SAM" id="MobiDB-lite"/>
    </source>
</evidence>
<dbReference type="InterPro" id="IPR001841">
    <property type="entry name" value="Znf_RING"/>
</dbReference>
<feature type="region of interest" description="Disordered" evidence="6">
    <location>
        <begin position="8"/>
        <end position="28"/>
    </location>
</feature>
<evidence type="ECO:0000313" key="10">
    <source>
        <dbReference type="Proteomes" id="UP001497392"/>
    </source>
</evidence>
<keyword evidence="5" id="KW-0175">Coiled coil</keyword>
<accession>A0ABP1FFS9</accession>
<dbReference type="PROSITE" id="PS50271">
    <property type="entry name" value="ZF_UBP"/>
    <property type="match status" value="1"/>
</dbReference>
<gene>
    <name evidence="9" type="primary">g464</name>
    <name evidence="9" type="ORF">VP750_LOCUS407</name>
</gene>
<sequence>MYAVKVRLTDQAKSTQPGEQSGPSLLSSREASCETETIQLSAGNPRVEHITGLVHLYRDLGDRSRAVDGAKSSLPGGACTQLCVLSLPAGVGFANFCSFVGAFLAHIRELRVVRREGGRGSCMVLLQFWDAKTTRDFYVNYNDTPFSCLEPEIVCRLLYVKDVELIPSTAESGPAFPAPPGQTELPACPVCLERLDEHISGIATTVCNHRFHSECLQRWGDMSCPVCRYCSPSSTADSRCSTCNTSQDLWMCLICGHVGCGRYQTGRHAAEHSSSHNHAYSLELDSQRVWDYTNDNYVHRLVQSKKNGKLMELPSPAPSSSQAQRTGDLEVDPQTEEALVASKVEGLAEEYSQMLRSQLDEQRAYFNGLLEKQAEEAESRVQESSERCQSLEKALRITSTDAKNAERKCRATESKMAVLKARMTEVTKDRDFLKELNHQLELNQAELQKKCKCLEDNSRANIVKKDEELNDLREQVHDLMMNMEASRSIEREGGHELRDASLLPSPDACQPQTSTRTKKTNRRK</sequence>
<name>A0ABP1FFS9_9CHLO</name>
<dbReference type="InterPro" id="IPR013083">
    <property type="entry name" value="Znf_RING/FYVE/PHD"/>
</dbReference>
<feature type="domain" description="UBP-type" evidence="8">
    <location>
        <begin position="222"/>
        <end position="317"/>
    </location>
</feature>
<evidence type="ECO:0000259" key="8">
    <source>
        <dbReference type="PROSITE" id="PS50271"/>
    </source>
</evidence>
<feature type="compositionally biased region" description="Polar residues" evidence="6">
    <location>
        <begin position="11"/>
        <end position="28"/>
    </location>
</feature>
<evidence type="ECO:0000256" key="2">
    <source>
        <dbReference type="ARBA" id="ARBA00022771"/>
    </source>
</evidence>
<dbReference type="Gene3D" id="3.30.40.10">
    <property type="entry name" value="Zinc/RING finger domain, C3HC4 (zinc finger)"/>
    <property type="match status" value="2"/>
</dbReference>
<dbReference type="Pfam" id="PF02148">
    <property type="entry name" value="zf-UBP"/>
    <property type="match status" value="1"/>
</dbReference>
<feature type="compositionally biased region" description="Basic and acidic residues" evidence="6">
    <location>
        <begin position="487"/>
        <end position="499"/>
    </location>
</feature>
<feature type="region of interest" description="Disordered" evidence="6">
    <location>
        <begin position="308"/>
        <end position="330"/>
    </location>
</feature>
<dbReference type="SMART" id="SM00184">
    <property type="entry name" value="RING"/>
    <property type="match status" value="1"/>
</dbReference>
<dbReference type="PANTHER" id="PTHR24007">
    <property type="entry name" value="BRCA1-ASSOCIATED PROTEIN"/>
    <property type="match status" value="1"/>
</dbReference>
<dbReference type="SUPFAM" id="SSF57850">
    <property type="entry name" value="RING/U-box"/>
    <property type="match status" value="1"/>
</dbReference>
<dbReference type="CDD" id="cd16457">
    <property type="entry name" value="RING-H2_BRAP2"/>
    <property type="match status" value="1"/>
</dbReference>
<dbReference type="PROSITE" id="PS50089">
    <property type="entry name" value="ZF_RING_2"/>
    <property type="match status" value="1"/>
</dbReference>
<dbReference type="Proteomes" id="UP001497392">
    <property type="component" value="Unassembled WGS sequence"/>
</dbReference>
<feature type="region of interest" description="Disordered" evidence="6">
    <location>
        <begin position="485"/>
        <end position="524"/>
    </location>
</feature>